<gene>
    <name evidence="1" type="ORF">O9H85_10325</name>
</gene>
<dbReference type="InterPro" id="IPR032710">
    <property type="entry name" value="NTF2-like_dom_sf"/>
</dbReference>
<proteinExistence type="predicted"/>
<accession>A0ABT4Q7J3</accession>
<dbReference type="InterPro" id="IPR009959">
    <property type="entry name" value="Cyclase_SnoaL-like"/>
</dbReference>
<evidence type="ECO:0000313" key="1">
    <source>
        <dbReference type="EMBL" id="MCZ8512803.1"/>
    </source>
</evidence>
<dbReference type="SUPFAM" id="SSF54427">
    <property type="entry name" value="NTF2-like"/>
    <property type="match status" value="1"/>
</dbReference>
<protein>
    <submittedName>
        <fullName evidence="1">Ester cyclase</fullName>
    </submittedName>
</protein>
<comment type="caution">
    <text evidence="1">The sequence shown here is derived from an EMBL/GenBank/DDBJ whole genome shotgun (WGS) entry which is preliminary data.</text>
</comment>
<dbReference type="EMBL" id="JAQAGZ010000006">
    <property type="protein sequence ID" value="MCZ8512803.1"/>
    <property type="molecule type" value="Genomic_DNA"/>
</dbReference>
<reference evidence="1 2" key="1">
    <citation type="submission" date="2022-12" db="EMBL/GenBank/DDBJ databases">
        <title>Draft genome sequence of Paenibacillus sp. dW9.</title>
        <authorList>
            <person name="Choi E.-W."/>
            <person name="Kim D.-U."/>
        </authorList>
    </citation>
    <scope>NUCLEOTIDE SEQUENCE [LARGE SCALE GENOMIC DNA]</scope>
    <source>
        <strain evidence="2">dW9</strain>
    </source>
</reference>
<dbReference type="Gene3D" id="3.10.450.50">
    <property type="match status" value="1"/>
</dbReference>
<organism evidence="1 2">
    <name type="scientific">Paenibacillus gyeongsangnamensis</name>
    <dbReference type="NCBI Taxonomy" id="3388067"/>
    <lineage>
        <taxon>Bacteria</taxon>
        <taxon>Bacillati</taxon>
        <taxon>Bacillota</taxon>
        <taxon>Bacilli</taxon>
        <taxon>Bacillales</taxon>
        <taxon>Paenibacillaceae</taxon>
        <taxon>Paenibacillus</taxon>
    </lineage>
</organism>
<keyword evidence="2" id="KW-1185">Reference proteome</keyword>
<evidence type="ECO:0000313" key="2">
    <source>
        <dbReference type="Proteomes" id="UP001527882"/>
    </source>
</evidence>
<dbReference type="RefSeq" id="WP_269881269.1">
    <property type="nucleotide sequence ID" value="NZ_JAQAGZ010000006.1"/>
</dbReference>
<name>A0ABT4Q7J3_9BACL</name>
<dbReference type="Proteomes" id="UP001527882">
    <property type="component" value="Unassembled WGS sequence"/>
</dbReference>
<sequence>MTAEQVVRGFFQEVRSGQAPDNAHLYMAPLVLAHQMNSENPVTVRRTPQEYADHVREMQAAYGTFQLEIQELIAGEDKVYVRWKQSGKHVGPAEGFAASGKEVIELASAVYRIDHDRIVEYWIQIDRLGILEQMKKNSETLI</sequence>
<dbReference type="Pfam" id="PF07366">
    <property type="entry name" value="SnoaL"/>
    <property type="match status" value="1"/>
</dbReference>